<evidence type="ECO:0000256" key="4">
    <source>
        <dbReference type="ARBA" id="ARBA00022722"/>
    </source>
</evidence>
<evidence type="ECO:0000259" key="9">
    <source>
        <dbReference type="Pfam" id="PF13359"/>
    </source>
</evidence>
<accession>A0AAW0PAH4</accession>
<comment type="caution">
    <text evidence="10">The sequence shown here is derived from an EMBL/GenBank/DDBJ whole genome shotgun (WGS) entry which is preliminary data.</text>
</comment>
<comment type="similarity">
    <text evidence="3">Belongs to the HARBI1 family.</text>
</comment>
<feature type="region of interest" description="Disordered" evidence="8">
    <location>
        <begin position="114"/>
        <end position="139"/>
    </location>
</feature>
<keyword evidence="6" id="KW-0378">Hydrolase</keyword>
<evidence type="ECO:0000256" key="8">
    <source>
        <dbReference type="SAM" id="MobiDB-lite"/>
    </source>
</evidence>
<dbReference type="GO" id="GO:0004518">
    <property type="term" value="F:nuclease activity"/>
    <property type="evidence" value="ECO:0007669"/>
    <property type="project" value="UniProtKB-KW"/>
</dbReference>
<evidence type="ECO:0000313" key="11">
    <source>
        <dbReference type="Proteomes" id="UP001460270"/>
    </source>
</evidence>
<dbReference type="InterPro" id="IPR045249">
    <property type="entry name" value="HARBI1-like"/>
</dbReference>
<evidence type="ECO:0000313" key="10">
    <source>
        <dbReference type="EMBL" id="KAK7922174.1"/>
    </source>
</evidence>
<name>A0AAW0PAH4_9GOBI</name>
<evidence type="ECO:0000256" key="7">
    <source>
        <dbReference type="ARBA" id="ARBA00023242"/>
    </source>
</evidence>
<sequence length="139" mass="15814">MLSPNSFTNIYAGAECSETLTSMPWQKVATFFHRWLLKGYTDTGTLTAEQKYFNQRHSRARMTVVCAFGRLKGRWRCLSKRLDVDISMVPTIISACCRLHNVCEMHGEAYEETGGAVPHVERRSEEGALADVEPTRRIK</sequence>
<dbReference type="InterPro" id="IPR027806">
    <property type="entry name" value="HARBI1_dom"/>
</dbReference>
<dbReference type="PANTHER" id="PTHR22930">
    <property type="match status" value="1"/>
</dbReference>
<keyword evidence="4" id="KW-0540">Nuclease</keyword>
<evidence type="ECO:0000256" key="2">
    <source>
        <dbReference type="ARBA" id="ARBA00004123"/>
    </source>
</evidence>
<proteinExistence type="inferred from homology"/>
<comment type="cofactor">
    <cofactor evidence="1">
        <name>a divalent metal cation</name>
        <dbReference type="ChEBI" id="CHEBI:60240"/>
    </cofactor>
</comment>
<keyword evidence="11" id="KW-1185">Reference proteome</keyword>
<dbReference type="PANTHER" id="PTHR22930:SF206">
    <property type="entry name" value="NUCLEASE HARBI1"/>
    <property type="match status" value="1"/>
</dbReference>
<protein>
    <recommendedName>
        <fullName evidence="9">DDE Tnp4 domain-containing protein</fullName>
    </recommendedName>
</protein>
<feature type="domain" description="DDE Tnp4" evidence="9">
    <location>
        <begin position="34"/>
        <end position="101"/>
    </location>
</feature>
<dbReference type="GO" id="GO:0046872">
    <property type="term" value="F:metal ion binding"/>
    <property type="evidence" value="ECO:0007669"/>
    <property type="project" value="UniProtKB-KW"/>
</dbReference>
<keyword evidence="7" id="KW-0539">Nucleus</keyword>
<dbReference type="EMBL" id="JBBPFD010000006">
    <property type="protein sequence ID" value="KAK7922174.1"/>
    <property type="molecule type" value="Genomic_DNA"/>
</dbReference>
<dbReference type="AlphaFoldDB" id="A0AAW0PAH4"/>
<dbReference type="GO" id="GO:0016787">
    <property type="term" value="F:hydrolase activity"/>
    <property type="evidence" value="ECO:0007669"/>
    <property type="project" value="UniProtKB-KW"/>
</dbReference>
<evidence type="ECO:0000256" key="6">
    <source>
        <dbReference type="ARBA" id="ARBA00022801"/>
    </source>
</evidence>
<evidence type="ECO:0000256" key="5">
    <source>
        <dbReference type="ARBA" id="ARBA00022723"/>
    </source>
</evidence>
<evidence type="ECO:0000256" key="1">
    <source>
        <dbReference type="ARBA" id="ARBA00001968"/>
    </source>
</evidence>
<dbReference type="Pfam" id="PF13359">
    <property type="entry name" value="DDE_Tnp_4"/>
    <property type="match status" value="1"/>
</dbReference>
<organism evidence="10 11">
    <name type="scientific">Mugilogobius chulae</name>
    <name type="common">yellowstripe goby</name>
    <dbReference type="NCBI Taxonomy" id="88201"/>
    <lineage>
        <taxon>Eukaryota</taxon>
        <taxon>Metazoa</taxon>
        <taxon>Chordata</taxon>
        <taxon>Craniata</taxon>
        <taxon>Vertebrata</taxon>
        <taxon>Euteleostomi</taxon>
        <taxon>Actinopterygii</taxon>
        <taxon>Neopterygii</taxon>
        <taxon>Teleostei</taxon>
        <taxon>Neoteleostei</taxon>
        <taxon>Acanthomorphata</taxon>
        <taxon>Gobiaria</taxon>
        <taxon>Gobiiformes</taxon>
        <taxon>Gobioidei</taxon>
        <taxon>Gobiidae</taxon>
        <taxon>Gobionellinae</taxon>
        <taxon>Mugilogobius</taxon>
    </lineage>
</organism>
<dbReference type="GO" id="GO:0005634">
    <property type="term" value="C:nucleus"/>
    <property type="evidence" value="ECO:0007669"/>
    <property type="project" value="UniProtKB-SubCell"/>
</dbReference>
<keyword evidence="5" id="KW-0479">Metal-binding</keyword>
<dbReference type="Proteomes" id="UP001460270">
    <property type="component" value="Unassembled WGS sequence"/>
</dbReference>
<gene>
    <name evidence="10" type="ORF">WMY93_009076</name>
</gene>
<evidence type="ECO:0000256" key="3">
    <source>
        <dbReference type="ARBA" id="ARBA00006958"/>
    </source>
</evidence>
<reference evidence="11" key="1">
    <citation type="submission" date="2024-04" db="EMBL/GenBank/DDBJ databases">
        <title>Salinicola lusitanus LLJ914,a marine bacterium isolated from the Okinawa Trough.</title>
        <authorList>
            <person name="Li J."/>
        </authorList>
    </citation>
    <scope>NUCLEOTIDE SEQUENCE [LARGE SCALE GENOMIC DNA]</scope>
</reference>
<comment type="subcellular location">
    <subcellularLocation>
        <location evidence="2">Nucleus</location>
    </subcellularLocation>
</comment>